<sequence length="86" mass="9344">MAKPITLLLFFVLLSSTALTQAISREQPETGKVYWIGGTDGLYIVSVETSNGHLVDAVFSQEGNFNIGDNVQIIKDNEDAAEISKL</sequence>
<name>I3CKY5_9GAMM</name>
<reference evidence="2 3" key="1">
    <citation type="submission" date="2011-11" db="EMBL/GenBank/DDBJ databases">
        <title>Improved High-Quality Draft sequence of Beggiatoa alba B18lD.</title>
        <authorList>
            <consortium name="US DOE Joint Genome Institute"/>
            <person name="Lucas S."/>
            <person name="Han J."/>
            <person name="Lapidus A."/>
            <person name="Cheng J.-F."/>
            <person name="Goodwin L."/>
            <person name="Pitluck S."/>
            <person name="Peters L."/>
            <person name="Mikhailova N."/>
            <person name="Held B."/>
            <person name="Detter J.C."/>
            <person name="Han C."/>
            <person name="Tapia R."/>
            <person name="Land M."/>
            <person name="Hauser L."/>
            <person name="Kyrpides N."/>
            <person name="Ivanova N."/>
            <person name="Pagani I."/>
            <person name="Samuel K."/>
            <person name="Teske A."/>
            <person name="Mueller J."/>
            <person name="Woyke T."/>
        </authorList>
    </citation>
    <scope>NUCLEOTIDE SEQUENCE [LARGE SCALE GENOMIC DNA]</scope>
    <source>
        <strain evidence="2 3">B18LD</strain>
    </source>
</reference>
<evidence type="ECO:0000256" key="1">
    <source>
        <dbReference type="SAM" id="SignalP"/>
    </source>
</evidence>
<accession>I3CKY5</accession>
<dbReference type="AlphaFoldDB" id="I3CKY5"/>
<dbReference type="Proteomes" id="UP000005744">
    <property type="component" value="Unassembled WGS sequence"/>
</dbReference>
<protein>
    <submittedName>
        <fullName evidence="2">Uncharacterized protein</fullName>
    </submittedName>
</protein>
<proteinExistence type="predicted"/>
<dbReference type="EMBL" id="JH600070">
    <property type="protein sequence ID" value="EIJ44278.1"/>
    <property type="molecule type" value="Genomic_DNA"/>
</dbReference>
<keyword evidence="3" id="KW-1185">Reference proteome</keyword>
<gene>
    <name evidence="2" type="ORF">BegalDRAFT_3464</name>
</gene>
<evidence type="ECO:0000313" key="3">
    <source>
        <dbReference type="Proteomes" id="UP000005744"/>
    </source>
</evidence>
<dbReference type="RefSeq" id="WP_002692199.1">
    <property type="nucleotide sequence ID" value="NZ_JH600070.1"/>
</dbReference>
<dbReference type="HOGENOM" id="CLU_2491566_0_0_6"/>
<keyword evidence="1" id="KW-0732">Signal</keyword>
<organism evidence="2 3">
    <name type="scientific">Beggiatoa alba B18LD</name>
    <dbReference type="NCBI Taxonomy" id="395493"/>
    <lineage>
        <taxon>Bacteria</taxon>
        <taxon>Pseudomonadati</taxon>
        <taxon>Pseudomonadota</taxon>
        <taxon>Gammaproteobacteria</taxon>
        <taxon>Thiotrichales</taxon>
        <taxon>Thiotrichaceae</taxon>
        <taxon>Beggiatoa</taxon>
    </lineage>
</organism>
<dbReference type="STRING" id="395493.BegalDRAFT_3464"/>
<evidence type="ECO:0000313" key="2">
    <source>
        <dbReference type="EMBL" id="EIJ44278.1"/>
    </source>
</evidence>
<dbReference type="OrthoDB" id="9919099at2"/>
<feature type="chain" id="PRO_5003669330" evidence="1">
    <location>
        <begin position="21"/>
        <end position="86"/>
    </location>
</feature>
<feature type="signal peptide" evidence="1">
    <location>
        <begin position="1"/>
        <end position="20"/>
    </location>
</feature>